<comment type="caution">
    <text evidence="1">The sequence shown here is derived from an EMBL/GenBank/DDBJ whole genome shotgun (WGS) entry which is preliminary data.</text>
</comment>
<dbReference type="PANTHER" id="PTHR32278">
    <property type="entry name" value="F-BOX DOMAIN-CONTAINING PROTEIN"/>
    <property type="match status" value="1"/>
</dbReference>
<dbReference type="CDD" id="cd22162">
    <property type="entry name" value="F-box_AtSKIP3-like"/>
    <property type="match status" value="1"/>
</dbReference>
<proteinExistence type="predicted"/>
<evidence type="ECO:0008006" key="2">
    <source>
        <dbReference type="Google" id="ProtNLM"/>
    </source>
</evidence>
<dbReference type="PANTHER" id="PTHR32278:SF78">
    <property type="entry name" value="F-BOX DOMAIN-CONTAINING PROTEIN"/>
    <property type="match status" value="1"/>
</dbReference>
<sequence length="300" mass="33042">MEKKQERKGNDSGSGSIQQIPEECLAKAIGLTSPADACRAGAVSAAFRSAADSDAAWEGFLPPDCDAILERAVHLVDFSSKKELFHDLSDEHVLLDDGKRSFGLHRSSGAKCYMLSASVLEIAWVGVDLYWTKRSDPDSRFSKVAELVAVCLFHIHGIISTKELSPGTHYAAYLVFKLTHHASGLNSPCQRSRVDIGEQLVRSAHRVSLHPCNRACSAGNDQMSMMNGGTKLHEHEDEEGGGAIRYPCPRTDGWLELEMGDFHTSTSVDDADVYMELRESEELQWKKGLIIEGIEIRPKN</sequence>
<dbReference type="EMBL" id="CM022218">
    <property type="protein sequence ID" value="KAF7026943.1"/>
    <property type="molecule type" value="Genomic_DNA"/>
</dbReference>
<organism evidence="1">
    <name type="scientific">Triticum aestivum</name>
    <name type="common">Wheat</name>
    <dbReference type="NCBI Taxonomy" id="4565"/>
    <lineage>
        <taxon>Eukaryota</taxon>
        <taxon>Viridiplantae</taxon>
        <taxon>Streptophyta</taxon>
        <taxon>Embryophyta</taxon>
        <taxon>Tracheophyta</taxon>
        <taxon>Spermatophyta</taxon>
        <taxon>Magnoliopsida</taxon>
        <taxon>Liliopsida</taxon>
        <taxon>Poales</taxon>
        <taxon>Poaceae</taxon>
        <taxon>BOP clade</taxon>
        <taxon>Pooideae</taxon>
        <taxon>Triticodae</taxon>
        <taxon>Triticeae</taxon>
        <taxon>Triticinae</taxon>
        <taxon>Triticum</taxon>
    </lineage>
</organism>
<dbReference type="InterPro" id="IPR036047">
    <property type="entry name" value="F-box-like_dom_sf"/>
</dbReference>
<dbReference type="OMA" id="RTSYCAY"/>
<protein>
    <recommendedName>
        <fullName evidence="2">F-box domain-containing protein</fullName>
    </recommendedName>
</protein>
<reference evidence="1" key="1">
    <citation type="journal article" date="2017" name="Gigascience">
        <title>The first near-complete assembly of the hexaploid bread wheat genome, Triticum aestivum.</title>
        <authorList>
            <person name="Zimin A.V."/>
            <person name="Puiu D."/>
            <person name="Hall R."/>
            <person name="Kingan S."/>
            <person name="Clavijo B.J."/>
            <person name="Salzberg S.L."/>
        </authorList>
    </citation>
    <scope>NUCLEOTIDE SEQUENCE</scope>
    <source>
        <tissue evidence="1">Leaf</tissue>
    </source>
</reference>
<dbReference type="InterPro" id="IPR025886">
    <property type="entry name" value="PP2-like"/>
</dbReference>
<dbReference type="SUPFAM" id="SSF81383">
    <property type="entry name" value="F-box domain"/>
    <property type="match status" value="1"/>
</dbReference>
<dbReference type="Pfam" id="PF14299">
    <property type="entry name" value="PP2"/>
    <property type="match status" value="1"/>
</dbReference>
<dbReference type="STRING" id="4565.D8L9V2"/>
<name>A0A3B6FHC7_WHEAT</name>
<evidence type="ECO:0000313" key="1">
    <source>
        <dbReference type="EMBL" id="KAF7026943.1"/>
    </source>
</evidence>
<accession>A0A3B6FHC7</accession>
<gene>
    <name evidence="1" type="ORF">CFC21_039027</name>
</gene>
<reference evidence="1" key="2">
    <citation type="submission" date="2020-03" db="EMBL/GenBank/DDBJ databases">
        <title>The second near-complete assembly of the hexaploid bread wheat (Triticum aestivum) genome.</title>
        <authorList>
            <person name="Zimin A.V."/>
            <person name="Puiu D."/>
            <person name="Shumante A."/>
            <person name="Alonge M."/>
            <person name="Salzberg S.L."/>
        </authorList>
    </citation>
    <scope>NUCLEOTIDE SEQUENCE</scope>
    <source>
        <tissue evidence="1">Leaf</tissue>
    </source>
</reference>
<dbReference type="Proteomes" id="UP000815260">
    <property type="component" value="Chromosome 3B"/>
</dbReference>